<evidence type="ECO:0000256" key="6">
    <source>
        <dbReference type="ARBA" id="ARBA00023157"/>
    </source>
</evidence>
<dbReference type="Proteomes" id="UP000694621">
    <property type="component" value="Unplaced"/>
</dbReference>
<dbReference type="PANTHER" id="PTHR11494:SF8">
    <property type="entry name" value="CYTOTOXIC T-LYMPHOCYTE PROTEIN 4"/>
    <property type="match status" value="1"/>
</dbReference>
<dbReference type="KEGG" id="amex:103044351"/>
<keyword evidence="8" id="KW-0393">Immunoglobulin domain</keyword>
<dbReference type="PANTHER" id="PTHR11494">
    <property type="entry name" value="CYTOTOXIC T-LYMPHOCYTE PROTEIN"/>
    <property type="match status" value="1"/>
</dbReference>
<dbReference type="Ensembl" id="ENSAMXT00005017978.1">
    <property type="protein sequence ID" value="ENSAMXP00005016290.1"/>
    <property type="gene ID" value="ENSAMXG00005008515.1"/>
</dbReference>
<dbReference type="GeneID" id="103044351"/>
<dbReference type="InterPro" id="IPR036179">
    <property type="entry name" value="Ig-like_dom_sf"/>
</dbReference>
<dbReference type="AlphaFoldDB" id="A0A8B9HPP2"/>
<feature type="transmembrane region" description="Helical" evidence="9">
    <location>
        <begin position="161"/>
        <end position="184"/>
    </location>
</feature>
<evidence type="ECO:0000256" key="1">
    <source>
        <dbReference type="ARBA" id="ARBA00004479"/>
    </source>
</evidence>
<feature type="chain" id="PRO_5034114725" evidence="10">
    <location>
        <begin position="18"/>
        <end position="206"/>
    </location>
</feature>
<keyword evidence="7" id="KW-0325">Glycoprotein</keyword>
<dbReference type="InterPro" id="IPR013783">
    <property type="entry name" value="Ig-like_fold"/>
</dbReference>
<keyword evidence="3 10" id="KW-0732">Signal</keyword>
<dbReference type="GO" id="GO:0009897">
    <property type="term" value="C:external side of plasma membrane"/>
    <property type="evidence" value="ECO:0007669"/>
    <property type="project" value="TreeGrafter"/>
</dbReference>
<keyword evidence="6" id="KW-1015">Disulfide bond</keyword>
<dbReference type="CTD" id="940"/>
<evidence type="ECO:0000256" key="10">
    <source>
        <dbReference type="SAM" id="SignalP"/>
    </source>
</evidence>
<feature type="domain" description="Immunoglobulin" evidence="11">
    <location>
        <begin position="22"/>
        <end position="131"/>
    </location>
</feature>
<comment type="subcellular location">
    <subcellularLocation>
        <location evidence="1">Membrane</location>
        <topology evidence="1">Single-pass type I membrane protein</topology>
    </subcellularLocation>
</comment>
<evidence type="ECO:0000256" key="7">
    <source>
        <dbReference type="ARBA" id="ARBA00023180"/>
    </source>
</evidence>
<evidence type="ECO:0000313" key="12">
    <source>
        <dbReference type="Ensembl" id="ENSAMXP00005016290.1"/>
    </source>
</evidence>
<dbReference type="SMART" id="SM00409">
    <property type="entry name" value="IG"/>
    <property type="match status" value="1"/>
</dbReference>
<evidence type="ECO:0000259" key="11">
    <source>
        <dbReference type="SMART" id="SM00409"/>
    </source>
</evidence>
<name>A0A8B9HPP2_ASTMX</name>
<accession>A0A8B9HPP2</accession>
<evidence type="ECO:0000256" key="2">
    <source>
        <dbReference type="ARBA" id="ARBA00022692"/>
    </source>
</evidence>
<evidence type="ECO:0000256" key="3">
    <source>
        <dbReference type="ARBA" id="ARBA00022729"/>
    </source>
</evidence>
<dbReference type="OrthoDB" id="9908091at2759"/>
<feature type="signal peptide" evidence="10">
    <location>
        <begin position="1"/>
        <end position="17"/>
    </location>
</feature>
<dbReference type="RefSeq" id="XP_007234205.2">
    <property type="nucleotide sequence ID" value="XM_007234143.4"/>
</dbReference>
<keyword evidence="4 9" id="KW-1133">Transmembrane helix</keyword>
<evidence type="ECO:0000313" key="13">
    <source>
        <dbReference type="Proteomes" id="UP000694621"/>
    </source>
</evidence>
<protein>
    <submittedName>
        <fullName evidence="12">CD28 molecule</fullName>
    </submittedName>
</protein>
<dbReference type="InterPro" id="IPR013106">
    <property type="entry name" value="Ig_V-set"/>
</dbReference>
<evidence type="ECO:0000256" key="5">
    <source>
        <dbReference type="ARBA" id="ARBA00023136"/>
    </source>
</evidence>
<organism evidence="12 13">
    <name type="scientific">Astyanax mexicanus</name>
    <name type="common">Blind cave fish</name>
    <name type="synonym">Astyanax fasciatus mexicanus</name>
    <dbReference type="NCBI Taxonomy" id="7994"/>
    <lineage>
        <taxon>Eukaryota</taxon>
        <taxon>Metazoa</taxon>
        <taxon>Chordata</taxon>
        <taxon>Craniata</taxon>
        <taxon>Vertebrata</taxon>
        <taxon>Euteleostomi</taxon>
        <taxon>Actinopterygii</taxon>
        <taxon>Neopterygii</taxon>
        <taxon>Teleostei</taxon>
        <taxon>Ostariophysi</taxon>
        <taxon>Characiformes</taxon>
        <taxon>Characoidei</taxon>
        <taxon>Acestrorhamphidae</taxon>
        <taxon>Acestrorhamphinae</taxon>
        <taxon>Astyanax</taxon>
    </lineage>
</organism>
<dbReference type="OMA" id="CSANINI"/>
<dbReference type="SUPFAM" id="SSF48726">
    <property type="entry name" value="Immunoglobulin"/>
    <property type="match status" value="1"/>
</dbReference>
<evidence type="ECO:0000256" key="9">
    <source>
        <dbReference type="SAM" id="Phobius"/>
    </source>
</evidence>
<proteinExistence type="predicted"/>
<reference evidence="12" key="1">
    <citation type="submission" date="2025-08" db="UniProtKB">
        <authorList>
            <consortium name="Ensembl"/>
        </authorList>
    </citation>
    <scope>IDENTIFICATION</scope>
</reference>
<dbReference type="InterPro" id="IPR040216">
    <property type="entry name" value="CTLA4/CD28"/>
</dbReference>
<dbReference type="Pfam" id="PF07686">
    <property type="entry name" value="V-set"/>
    <property type="match status" value="1"/>
</dbReference>
<dbReference type="Gene3D" id="2.60.40.10">
    <property type="entry name" value="Immunoglobulins"/>
    <property type="match status" value="1"/>
</dbReference>
<keyword evidence="5 9" id="KW-0472">Membrane</keyword>
<evidence type="ECO:0000256" key="8">
    <source>
        <dbReference type="ARBA" id="ARBA00023319"/>
    </source>
</evidence>
<dbReference type="GO" id="GO:0042129">
    <property type="term" value="P:regulation of T cell proliferation"/>
    <property type="evidence" value="ECO:0007669"/>
    <property type="project" value="InterPro"/>
</dbReference>
<dbReference type="GO" id="GO:0050852">
    <property type="term" value="P:T cell receptor signaling pathway"/>
    <property type="evidence" value="ECO:0007669"/>
    <property type="project" value="TreeGrafter"/>
</dbReference>
<sequence>MIAILVLTIAGLPLGIALSVSQPYYVVGSNGQVSMHCIFKTKIQPQEMQVSLYKGLYGKERICSTSVNISYSQLETNERVHCRANVSNGRVDLTIFGLKGEDTDIYRCRVDIIFPPPYLRQFGNGTLVYIPESPDCPTSKTEARIQEKPEITPVQTPTSNLFLLCAILIITTLILILQVIIMILSPSKSSHVPQIVPQKNEYSNFW</sequence>
<dbReference type="InterPro" id="IPR003599">
    <property type="entry name" value="Ig_sub"/>
</dbReference>
<keyword evidence="2 9" id="KW-0812">Transmembrane</keyword>
<evidence type="ECO:0000256" key="4">
    <source>
        <dbReference type="ARBA" id="ARBA00022989"/>
    </source>
</evidence>